<proteinExistence type="predicted"/>
<keyword evidence="4" id="KW-0547">Nucleotide-binding</keyword>
<accession>A0A1D0CJ07</accession>
<dbReference type="EC" id="2.7.1.36" evidence="12"/>
<dbReference type="InterPro" id="IPR006204">
    <property type="entry name" value="GHMP_kinase_N_dom"/>
</dbReference>
<keyword evidence="5 12" id="KW-0418">Kinase</keyword>
<keyword evidence="8" id="KW-0443">Lipid metabolism</keyword>
<dbReference type="AlphaFoldDB" id="A0A1D0CJ07"/>
<name>A0A1D0CJ07_STRAG</name>
<dbReference type="InterPro" id="IPR013750">
    <property type="entry name" value="GHMP_kinase_C_dom"/>
</dbReference>
<feature type="domain" description="GHMP kinase N-terminal" evidence="10">
    <location>
        <begin position="64"/>
        <end position="139"/>
    </location>
</feature>
<evidence type="ECO:0000313" key="13">
    <source>
        <dbReference type="EMBL" id="SUN28932.1"/>
    </source>
</evidence>
<dbReference type="PANTHER" id="PTHR43290:SF2">
    <property type="entry name" value="MEVALONATE KINASE"/>
    <property type="match status" value="1"/>
</dbReference>
<keyword evidence="1" id="KW-0963">Cytoplasm</keyword>
<evidence type="ECO:0000256" key="8">
    <source>
        <dbReference type="ARBA" id="ARBA00023098"/>
    </source>
</evidence>
<comment type="caution">
    <text evidence="12">The sequence shown here is derived from an EMBL/GenBank/DDBJ whole genome shotgun (WGS) entry which is preliminary data.</text>
</comment>
<dbReference type="SUPFAM" id="SSF55060">
    <property type="entry name" value="GHMP Kinase, C-terminal domain"/>
    <property type="match status" value="1"/>
</dbReference>
<keyword evidence="7" id="KW-0460">Magnesium</keyword>
<dbReference type="RefSeq" id="WP_000659714.1">
    <property type="nucleotide sequence ID" value="NZ_CAACXY010000016.1"/>
</dbReference>
<evidence type="ECO:0000256" key="3">
    <source>
        <dbReference type="ARBA" id="ARBA00022679"/>
    </source>
</evidence>
<sequence length="292" mass="31391">MKEKFGIGKAHSKIILMGEHSVVYGYPAIAIPLKNIEVNCLIEEAPQLIALDMTDPLSTAIFAALDYLGKTSSKIAYHIESQVPERRGMGSSAAVAIAAIRAVFDYFDEDLEADLLECLVNRAEMIAHSNPSGLDAKTCLSENTIKFIRNIGFSTVPMHLNAYLVIADTGIHGHTKEAVDKVKSSGEAVLPFLKELGYLAEASEDAIHKSDSKQLGSLMTKAHQSLKQLGVSSLEADHLVEVAISCGALGAKMSGGGLGGCIIALVKEKREAERLSQQLEREGAVNTWTEKV</sequence>
<keyword evidence="2" id="KW-0444">Lipid biosynthesis</keyword>
<dbReference type="Pfam" id="PF08544">
    <property type="entry name" value="GHMP_kinases_C"/>
    <property type="match status" value="1"/>
</dbReference>
<evidence type="ECO:0000256" key="9">
    <source>
        <dbReference type="ARBA" id="ARBA00029438"/>
    </source>
</evidence>
<dbReference type="UniPathway" id="UPA00057">
    <property type="reaction ID" value="UER00098"/>
</dbReference>
<evidence type="ECO:0000256" key="2">
    <source>
        <dbReference type="ARBA" id="ARBA00022516"/>
    </source>
</evidence>
<dbReference type="SUPFAM" id="SSF54211">
    <property type="entry name" value="Ribosomal protein S5 domain 2-like"/>
    <property type="match status" value="1"/>
</dbReference>
<evidence type="ECO:0000256" key="1">
    <source>
        <dbReference type="ARBA" id="ARBA00022490"/>
    </source>
</evidence>
<dbReference type="EC" id="2.7.1.6" evidence="12"/>
<dbReference type="EMBL" id="UAVB01000001">
    <property type="protein sequence ID" value="SQA18959.1"/>
    <property type="molecule type" value="Genomic_DNA"/>
</dbReference>
<dbReference type="NCBIfam" id="TIGR00549">
    <property type="entry name" value="mevalon_kin"/>
    <property type="match status" value="1"/>
</dbReference>
<evidence type="ECO:0000259" key="10">
    <source>
        <dbReference type="Pfam" id="PF00288"/>
    </source>
</evidence>
<evidence type="ECO:0000256" key="6">
    <source>
        <dbReference type="ARBA" id="ARBA00022840"/>
    </source>
</evidence>
<dbReference type="GO" id="GO:0005524">
    <property type="term" value="F:ATP binding"/>
    <property type="evidence" value="ECO:0007669"/>
    <property type="project" value="UniProtKB-KW"/>
</dbReference>
<feature type="domain" description="GHMP kinase C-terminal" evidence="11">
    <location>
        <begin position="205"/>
        <end position="283"/>
    </location>
</feature>
<evidence type="ECO:0000256" key="7">
    <source>
        <dbReference type="ARBA" id="ARBA00022842"/>
    </source>
</evidence>
<evidence type="ECO:0000256" key="4">
    <source>
        <dbReference type="ARBA" id="ARBA00022741"/>
    </source>
</evidence>
<dbReference type="Proteomes" id="UP000250200">
    <property type="component" value="Unassembled WGS sequence"/>
</dbReference>
<organism evidence="12 14">
    <name type="scientific">Streptococcus agalactiae</name>
    <dbReference type="NCBI Taxonomy" id="1311"/>
    <lineage>
        <taxon>Bacteria</taxon>
        <taxon>Bacillati</taxon>
        <taxon>Bacillota</taxon>
        <taxon>Bacilli</taxon>
        <taxon>Lactobacillales</taxon>
        <taxon>Streptococcaceae</taxon>
        <taxon>Streptococcus</taxon>
    </lineage>
</organism>
<reference evidence="14 15" key="1">
    <citation type="submission" date="2018-06" db="EMBL/GenBank/DDBJ databases">
        <authorList>
            <consortium name="Pathogen Informatics"/>
            <person name="Doyle S."/>
        </authorList>
    </citation>
    <scope>NUCLEOTIDE SEQUENCE [LARGE SCALE GENOMIC DNA]</scope>
    <source>
        <strain evidence="12 14">NCTC8181</strain>
        <strain evidence="13 15">NCTC9828</strain>
    </source>
</reference>
<dbReference type="Pfam" id="PF00288">
    <property type="entry name" value="GHMP_kinases_N"/>
    <property type="match status" value="1"/>
</dbReference>
<dbReference type="PRINTS" id="PR00959">
    <property type="entry name" value="MEVGALKINASE"/>
</dbReference>
<dbReference type="Gene3D" id="3.30.230.10">
    <property type="match status" value="1"/>
</dbReference>
<evidence type="ECO:0000313" key="14">
    <source>
        <dbReference type="Proteomes" id="UP000250200"/>
    </source>
</evidence>
<protein>
    <submittedName>
        <fullName evidence="12">Mevalonate kinase</fullName>
        <ecNumber evidence="12">2.7.1.36</ecNumber>
        <ecNumber evidence="12">2.7.1.6</ecNumber>
    </submittedName>
</protein>
<evidence type="ECO:0000259" key="11">
    <source>
        <dbReference type="Pfam" id="PF08544"/>
    </source>
</evidence>
<dbReference type="Gene3D" id="3.30.70.890">
    <property type="entry name" value="GHMP kinase, C-terminal domain"/>
    <property type="match status" value="1"/>
</dbReference>
<keyword evidence="3 12" id="KW-0808">Transferase</keyword>
<evidence type="ECO:0000313" key="12">
    <source>
        <dbReference type="EMBL" id="SQA18959.1"/>
    </source>
</evidence>
<dbReference type="GO" id="GO:0005829">
    <property type="term" value="C:cytosol"/>
    <property type="evidence" value="ECO:0007669"/>
    <property type="project" value="TreeGrafter"/>
</dbReference>
<dbReference type="InterPro" id="IPR006205">
    <property type="entry name" value="Mev_gal_kin"/>
</dbReference>
<comment type="pathway">
    <text evidence="9">Isoprenoid biosynthesis; isopentenyl diphosphate biosynthesis via mevalonate pathway; isopentenyl diphosphate from (R)-mevalonate: step 1/3.</text>
</comment>
<dbReference type="InterPro" id="IPR036554">
    <property type="entry name" value="GHMP_kinase_C_sf"/>
</dbReference>
<gene>
    <name evidence="12" type="primary">galK</name>
    <name evidence="12" type="ORF">NCTC8181_02016</name>
    <name evidence="13" type="ORF">NCTC9828_01198</name>
</gene>
<evidence type="ECO:0000313" key="15">
    <source>
        <dbReference type="Proteomes" id="UP000255140"/>
    </source>
</evidence>
<dbReference type="GO" id="GO:0004335">
    <property type="term" value="F:galactokinase activity"/>
    <property type="evidence" value="ECO:0007669"/>
    <property type="project" value="UniProtKB-EC"/>
</dbReference>
<dbReference type="GO" id="GO:0004496">
    <property type="term" value="F:mevalonate kinase activity"/>
    <property type="evidence" value="ECO:0007669"/>
    <property type="project" value="UniProtKB-EC"/>
</dbReference>
<dbReference type="InterPro" id="IPR014721">
    <property type="entry name" value="Ribsml_uS5_D2-typ_fold_subgr"/>
</dbReference>
<dbReference type="PANTHER" id="PTHR43290">
    <property type="entry name" value="MEVALONATE KINASE"/>
    <property type="match status" value="1"/>
</dbReference>
<dbReference type="EMBL" id="UHEW01000005">
    <property type="protein sequence ID" value="SUN28932.1"/>
    <property type="molecule type" value="Genomic_DNA"/>
</dbReference>
<keyword evidence="6" id="KW-0067">ATP-binding</keyword>
<dbReference type="Proteomes" id="UP000255140">
    <property type="component" value="Unassembled WGS sequence"/>
</dbReference>
<evidence type="ECO:0000256" key="5">
    <source>
        <dbReference type="ARBA" id="ARBA00022777"/>
    </source>
</evidence>
<dbReference type="GO" id="GO:0019287">
    <property type="term" value="P:isopentenyl diphosphate biosynthetic process, mevalonate pathway"/>
    <property type="evidence" value="ECO:0007669"/>
    <property type="project" value="UniProtKB-UniPathway"/>
</dbReference>
<dbReference type="InterPro" id="IPR020568">
    <property type="entry name" value="Ribosomal_Su5_D2-typ_SF"/>
</dbReference>